<gene>
    <name evidence="5" type="ORF">M9Y10_041986</name>
</gene>
<keyword evidence="6" id="KW-1185">Reference proteome</keyword>
<dbReference type="InterPro" id="IPR001806">
    <property type="entry name" value="Small_GTPase"/>
</dbReference>
<dbReference type="EMBL" id="JAPFFF010000007">
    <property type="protein sequence ID" value="KAK8886522.1"/>
    <property type="molecule type" value="Genomic_DNA"/>
</dbReference>
<dbReference type="PROSITE" id="PS51421">
    <property type="entry name" value="RAS"/>
    <property type="match status" value="1"/>
</dbReference>
<dbReference type="InterPro" id="IPR005225">
    <property type="entry name" value="Small_GTP-bd"/>
</dbReference>
<dbReference type="SUPFAM" id="SSF52540">
    <property type="entry name" value="P-loop containing nucleoside triphosphate hydrolases"/>
    <property type="match status" value="1"/>
</dbReference>
<keyword evidence="3" id="KW-0342">GTP-binding</keyword>
<dbReference type="Proteomes" id="UP001470230">
    <property type="component" value="Unassembled WGS sequence"/>
</dbReference>
<dbReference type="PANTHER" id="PTHR47980">
    <property type="entry name" value="LD44762P"/>
    <property type="match status" value="1"/>
</dbReference>
<dbReference type="NCBIfam" id="TIGR00231">
    <property type="entry name" value="small_GTP"/>
    <property type="match status" value="1"/>
</dbReference>
<name>A0ABR2K5W8_9EUKA</name>
<evidence type="ECO:0000256" key="3">
    <source>
        <dbReference type="ARBA" id="ARBA00023134"/>
    </source>
</evidence>
<dbReference type="SMART" id="SM00175">
    <property type="entry name" value="RAB"/>
    <property type="match status" value="1"/>
</dbReference>
<keyword evidence="2" id="KW-0547">Nucleotide-binding</keyword>
<evidence type="ECO:0000313" key="6">
    <source>
        <dbReference type="Proteomes" id="UP001470230"/>
    </source>
</evidence>
<dbReference type="InterPro" id="IPR050305">
    <property type="entry name" value="Small_GTPase_Rab"/>
</dbReference>
<dbReference type="InterPro" id="IPR027417">
    <property type="entry name" value="P-loop_NTPase"/>
</dbReference>
<reference evidence="5 6" key="1">
    <citation type="submission" date="2024-04" db="EMBL/GenBank/DDBJ databases">
        <title>Tritrichomonas musculus Genome.</title>
        <authorList>
            <person name="Alves-Ferreira E."/>
            <person name="Grigg M."/>
            <person name="Lorenzi H."/>
            <person name="Galac M."/>
        </authorList>
    </citation>
    <scope>NUCLEOTIDE SEQUENCE [LARGE SCALE GENOMIC DNA]</scope>
    <source>
        <strain evidence="5 6">EAF2021</strain>
    </source>
</reference>
<organism evidence="5 6">
    <name type="scientific">Tritrichomonas musculus</name>
    <dbReference type="NCBI Taxonomy" id="1915356"/>
    <lineage>
        <taxon>Eukaryota</taxon>
        <taxon>Metamonada</taxon>
        <taxon>Parabasalia</taxon>
        <taxon>Tritrichomonadida</taxon>
        <taxon>Tritrichomonadidae</taxon>
        <taxon>Tritrichomonas</taxon>
    </lineage>
</organism>
<dbReference type="PRINTS" id="PR00449">
    <property type="entry name" value="RASTRNSFRMNG"/>
</dbReference>
<evidence type="ECO:0000256" key="2">
    <source>
        <dbReference type="ARBA" id="ARBA00022741"/>
    </source>
</evidence>
<dbReference type="SMART" id="SM00174">
    <property type="entry name" value="RHO"/>
    <property type="match status" value="1"/>
</dbReference>
<dbReference type="Gene3D" id="3.40.50.300">
    <property type="entry name" value="P-loop containing nucleotide triphosphate hydrolases"/>
    <property type="match status" value="1"/>
</dbReference>
<evidence type="ECO:0000256" key="1">
    <source>
        <dbReference type="ARBA" id="ARBA00006270"/>
    </source>
</evidence>
<dbReference type="PROSITE" id="PS51419">
    <property type="entry name" value="RAB"/>
    <property type="match status" value="1"/>
</dbReference>
<keyword evidence="4" id="KW-0449">Lipoprotein</keyword>
<protein>
    <submittedName>
        <fullName evidence="5">Uncharacterized protein</fullName>
    </submittedName>
</protein>
<evidence type="ECO:0000313" key="5">
    <source>
        <dbReference type="EMBL" id="KAK8886522.1"/>
    </source>
</evidence>
<accession>A0ABR2K5W8</accession>
<comment type="caution">
    <text evidence="5">The sequence shown here is derived from an EMBL/GenBank/DDBJ whole genome shotgun (WGS) entry which is preliminary data.</text>
</comment>
<dbReference type="SMART" id="SM00173">
    <property type="entry name" value="RAS"/>
    <property type="match status" value="1"/>
</dbReference>
<dbReference type="Pfam" id="PF00071">
    <property type="entry name" value="Ras"/>
    <property type="match status" value="1"/>
</dbReference>
<evidence type="ECO:0000256" key="4">
    <source>
        <dbReference type="ARBA" id="ARBA00023288"/>
    </source>
</evidence>
<sequence>MSENTYTFIFHRKSNILVIKIKTIDIDGKTIKLQIWDTAGQERFQTITTSYYHNANGIAVVYDVTNRESFDSVTRWFNDVNNLASPNVCKILIGNKTDLFNERVVTEKEGSELARSLGVGFLETSAKTAENVDKMFLTIARFIKDQMYGKEFSTGKTNEIKLDGKKVSDENSSWCSC</sequence>
<comment type="similarity">
    <text evidence="1">Belongs to the small GTPase superfamily. Rab family.</text>
</comment>
<proteinExistence type="inferred from homology"/>